<dbReference type="InterPro" id="IPR042223">
    <property type="entry name" value="SEBOX"/>
</dbReference>
<dbReference type="SUPFAM" id="SSF46689">
    <property type="entry name" value="Homeodomain-like"/>
    <property type="match status" value="1"/>
</dbReference>
<dbReference type="Pfam" id="PF00046">
    <property type="entry name" value="Homeodomain"/>
    <property type="match status" value="1"/>
</dbReference>
<comment type="subcellular location">
    <subcellularLocation>
        <location evidence="1 2">Nucleus</location>
    </subcellularLocation>
</comment>
<accession>A0A3P9C7T7</accession>
<keyword evidence="1 2" id="KW-0238">DNA-binding</keyword>
<dbReference type="GeneTree" id="ENSGT00920000149180"/>
<dbReference type="STRING" id="106582.ENSMZEP00005017981"/>
<dbReference type="PROSITE" id="PS50071">
    <property type="entry name" value="HOMEOBOX_2"/>
    <property type="match status" value="1"/>
</dbReference>
<feature type="domain" description="Homeobox" evidence="3">
    <location>
        <begin position="57"/>
        <end position="117"/>
    </location>
</feature>
<keyword evidence="1 2" id="KW-0371">Homeobox</keyword>
<name>A0A3P9C7T7_9CICH</name>
<dbReference type="InterPro" id="IPR009057">
    <property type="entry name" value="Homeodomain-like_sf"/>
</dbReference>
<reference evidence="4" key="1">
    <citation type="submission" date="2025-08" db="UniProtKB">
        <authorList>
            <consortium name="Ensembl"/>
        </authorList>
    </citation>
    <scope>IDENTIFICATION</scope>
</reference>
<reference evidence="4" key="2">
    <citation type="submission" date="2025-09" db="UniProtKB">
        <authorList>
            <consortium name="Ensembl"/>
        </authorList>
    </citation>
    <scope>IDENTIFICATION</scope>
</reference>
<organism evidence="4 5">
    <name type="scientific">Maylandia zebra</name>
    <name type="common">zebra mbuna</name>
    <dbReference type="NCBI Taxonomy" id="106582"/>
    <lineage>
        <taxon>Eukaryota</taxon>
        <taxon>Metazoa</taxon>
        <taxon>Chordata</taxon>
        <taxon>Craniata</taxon>
        <taxon>Vertebrata</taxon>
        <taxon>Euteleostomi</taxon>
        <taxon>Actinopterygii</taxon>
        <taxon>Neopterygii</taxon>
        <taxon>Teleostei</taxon>
        <taxon>Neoteleostei</taxon>
        <taxon>Acanthomorphata</taxon>
        <taxon>Ovalentaria</taxon>
        <taxon>Cichlomorphae</taxon>
        <taxon>Cichliformes</taxon>
        <taxon>Cichlidae</taxon>
        <taxon>African cichlids</taxon>
        <taxon>Pseudocrenilabrinae</taxon>
        <taxon>Haplochromini</taxon>
        <taxon>Maylandia</taxon>
        <taxon>Maylandia zebra complex</taxon>
    </lineage>
</organism>
<dbReference type="CDD" id="cd00086">
    <property type="entry name" value="homeodomain"/>
    <property type="match status" value="1"/>
</dbReference>
<sequence length="152" mass="16938">GTSSTASVMLLHLIKSNHVSLAYDLFNAAFVCDVQEDATQGRSSTVHHVPYTINSKTKCHRKRTIFSKAQLSQLERAFSATPYPDINGRKTLATLTGLPESKIQVWFQNRRAQMLSLNIAAYLSCQRLRSGVHSGQVPSLSQSKHRAIYVHL</sequence>
<protein>
    <recommendedName>
        <fullName evidence="3">Homeobox domain-containing protein</fullName>
    </recommendedName>
</protein>
<dbReference type="InterPro" id="IPR001356">
    <property type="entry name" value="HD"/>
</dbReference>
<dbReference type="SMART" id="SM00389">
    <property type="entry name" value="HOX"/>
    <property type="match status" value="1"/>
</dbReference>
<dbReference type="Ensembl" id="ENSMZET00005018566.1">
    <property type="protein sequence ID" value="ENSMZEP00005017981.1"/>
    <property type="gene ID" value="ENSMZEG00005013518.1"/>
</dbReference>
<evidence type="ECO:0000256" key="1">
    <source>
        <dbReference type="PROSITE-ProRule" id="PRU00108"/>
    </source>
</evidence>
<evidence type="ECO:0000256" key="2">
    <source>
        <dbReference type="RuleBase" id="RU000682"/>
    </source>
</evidence>
<keyword evidence="5" id="KW-1185">Reference proteome</keyword>
<keyword evidence="1 2" id="KW-0539">Nucleus</keyword>
<dbReference type="GO" id="GO:0005634">
    <property type="term" value="C:nucleus"/>
    <property type="evidence" value="ECO:0007669"/>
    <property type="project" value="UniProtKB-SubCell"/>
</dbReference>
<feature type="DNA-binding region" description="Homeobox" evidence="1">
    <location>
        <begin position="59"/>
        <end position="118"/>
    </location>
</feature>
<dbReference type="GO" id="GO:0003677">
    <property type="term" value="F:DNA binding"/>
    <property type="evidence" value="ECO:0007669"/>
    <property type="project" value="UniProtKB-UniRule"/>
</dbReference>
<evidence type="ECO:0000313" key="4">
    <source>
        <dbReference type="Ensembl" id="ENSMZEP00005017981.1"/>
    </source>
</evidence>
<dbReference type="PANTHER" id="PTHR47777:SF1">
    <property type="entry name" value="HOMEOBOX PROTEIN SEBOX"/>
    <property type="match status" value="1"/>
</dbReference>
<evidence type="ECO:0000313" key="5">
    <source>
        <dbReference type="Proteomes" id="UP000265160"/>
    </source>
</evidence>
<dbReference type="PANTHER" id="PTHR47777">
    <property type="entry name" value="HOMEOBOX PROTEIN SEBOX"/>
    <property type="match status" value="1"/>
</dbReference>
<evidence type="ECO:0000259" key="3">
    <source>
        <dbReference type="PROSITE" id="PS50071"/>
    </source>
</evidence>
<dbReference type="Proteomes" id="UP000265160">
    <property type="component" value="Unplaced"/>
</dbReference>
<dbReference type="AlphaFoldDB" id="A0A3P9C7T7"/>
<dbReference type="Gene3D" id="1.10.10.60">
    <property type="entry name" value="Homeodomain-like"/>
    <property type="match status" value="1"/>
</dbReference>
<proteinExistence type="predicted"/>